<organism evidence="3">
    <name type="scientific">Tetraselmis sp. GSL018</name>
    <dbReference type="NCBI Taxonomy" id="582737"/>
    <lineage>
        <taxon>Eukaryota</taxon>
        <taxon>Viridiplantae</taxon>
        <taxon>Chlorophyta</taxon>
        <taxon>core chlorophytes</taxon>
        <taxon>Chlorodendrophyceae</taxon>
        <taxon>Chlorodendrales</taxon>
        <taxon>Chlorodendraceae</taxon>
        <taxon>Tetraselmis</taxon>
    </lineage>
</organism>
<feature type="non-terminal residue" evidence="3">
    <location>
        <position position="79"/>
    </location>
</feature>
<proteinExistence type="predicted"/>
<accession>A0A061RVR4</accession>
<sequence length="79" mass="9042">NMCLRQELLKMHKLQKTNFQLKASLGELSKEKDEYHSKIGELERKCAALRAELLSSQKGRAPREAPPRRAEQHDPLCAS</sequence>
<protein>
    <submittedName>
        <fullName evidence="3">Uncharacterized protein</fullName>
    </submittedName>
</protein>
<dbReference type="EMBL" id="GBEZ01010943">
    <property type="protein sequence ID" value="JAC74790.1"/>
    <property type="molecule type" value="Transcribed_RNA"/>
</dbReference>
<dbReference type="AlphaFoldDB" id="A0A061RVR4"/>
<name>A0A061RVR4_9CHLO</name>
<evidence type="ECO:0000256" key="2">
    <source>
        <dbReference type="SAM" id="MobiDB-lite"/>
    </source>
</evidence>
<feature type="non-terminal residue" evidence="3">
    <location>
        <position position="1"/>
    </location>
</feature>
<evidence type="ECO:0000256" key="1">
    <source>
        <dbReference type="SAM" id="Coils"/>
    </source>
</evidence>
<feature type="coiled-coil region" evidence="1">
    <location>
        <begin position="25"/>
        <end position="52"/>
    </location>
</feature>
<feature type="region of interest" description="Disordered" evidence="2">
    <location>
        <begin position="54"/>
        <end position="79"/>
    </location>
</feature>
<reference evidence="3" key="1">
    <citation type="submission" date="2014-05" db="EMBL/GenBank/DDBJ databases">
        <title>The transcriptome of the halophilic microalga Tetraselmis sp. GSL018 isolated from the Great Salt Lake, Utah.</title>
        <authorList>
            <person name="Jinkerson R.E."/>
            <person name="D'Adamo S."/>
            <person name="Posewitz M.C."/>
        </authorList>
    </citation>
    <scope>NUCLEOTIDE SEQUENCE</scope>
    <source>
        <strain evidence="3">GSL018</strain>
    </source>
</reference>
<keyword evidence="1" id="KW-0175">Coiled coil</keyword>
<feature type="compositionally biased region" description="Basic and acidic residues" evidence="2">
    <location>
        <begin position="61"/>
        <end position="79"/>
    </location>
</feature>
<gene>
    <name evidence="3" type="ORF">TSPGSL018_24989</name>
</gene>
<evidence type="ECO:0000313" key="3">
    <source>
        <dbReference type="EMBL" id="JAC74790.1"/>
    </source>
</evidence>